<name>A0A2Z6S5M2_9GLOM</name>
<evidence type="ECO:0000313" key="3">
    <source>
        <dbReference type="Proteomes" id="UP000247702"/>
    </source>
</evidence>
<evidence type="ECO:0008006" key="4">
    <source>
        <dbReference type="Google" id="ProtNLM"/>
    </source>
</evidence>
<evidence type="ECO:0000313" key="2">
    <source>
        <dbReference type="EMBL" id="GES76277.1"/>
    </source>
</evidence>
<dbReference type="OrthoDB" id="2360563at2759"/>
<dbReference type="InterPro" id="IPR032675">
    <property type="entry name" value="LRR_dom_sf"/>
</dbReference>
<dbReference type="EMBL" id="BEXD01004404">
    <property type="protein sequence ID" value="GBC10658.1"/>
    <property type="molecule type" value="Genomic_DNA"/>
</dbReference>
<dbReference type="AlphaFoldDB" id="A0A2Z6S5M2"/>
<protein>
    <recommendedName>
        <fullName evidence="4">F-box domain-containing protein</fullName>
    </recommendedName>
</protein>
<dbReference type="SUPFAM" id="SSF52047">
    <property type="entry name" value="RNI-like"/>
    <property type="match status" value="1"/>
</dbReference>
<reference evidence="2" key="2">
    <citation type="submission" date="2019-10" db="EMBL/GenBank/DDBJ databases">
        <title>Conservation and host-specific expression of non-tandemly repeated heterogenous ribosome RNA gene in arbuscular mycorrhizal fungi.</title>
        <authorList>
            <person name="Maeda T."/>
            <person name="Kobayashi Y."/>
            <person name="Nakagawa T."/>
            <person name="Ezawa T."/>
            <person name="Yamaguchi K."/>
            <person name="Bino T."/>
            <person name="Nishimoto Y."/>
            <person name="Shigenobu S."/>
            <person name="Kawaguchi M."/>
        </authorList>
    </citation>
    <scope>NUCLEOTIDE SEQUENCE</scope>
    <source>
        <strain evidence="2">HR1</strain>
    </source>
</reference>
<sequence>MSRPNINICSILIEIFNILRDDKASLFNLLLVNKRISEMIVPILWDNPFKYCKTYKVQKSNHFIIQTYIKCFKEEERDLIFKQIKEIEIINPYDETSPLLFEYVKYLNEFNIRDLKKAVILWFEIFKEENDLKYCENNDSDFEKHIIHSIMRQCRILYCLDWNICLDDEELLEIMRPKIKKLSNLTLYYDNKFNFKIAKRNLEFFKNHCQKLSSLKLDSYHNEFTKYLISFVESNNDLNELIFDYRNSHNKELKNNKKQEDDFNDLITSNLELRANFLTKVVLIKFNLSNIPFDYIENCINLEILVLRYNKGLELEDNDLFTSFNDLKYLDSSFNEWSSKVDISIIKKAGNSLSSLTIGENKPSQTINDDTLSVLAQSCPNINSLSISGIAKYGYNMVFSYLKYFRLVTLKVSQNRKKGTIMYSHDLLNYIENEESLSTLGIGKNDDYWEFFCYRDKFTDILKKHNVRLEPYVYRHYY</sequence>
<dbReference type="Proteomes" id="UP000247702">
    <property type="component" value="Unassembled WGS sequence"/>
</dbReference>
<reference evidence="1 3" key="1">
    <citation type="submission" date="2017-11" db="EMBL/GenBank/DDBJ databases">
        <title>The genome of Rhizophagus clarus HR1 reveals common genetic basis of auxotrophy among arbuscular mycorrhizal fungi.</title>
        <authorList>
            <person name="Kobayashi Y."/>
        </authorList>
    </citation>
    <scope>NUCLEOTIDE SEQUENCE [LARGE SCALE GENOMIC DNA]</scope>
    <source>
        <strain evidence="1 3">HR1</strain>
    </source>
</reference>
<dbReference type="Gene3D" id="3.80.10.10">
    <property type="entry name" value="Ribonuclease Inhibitor"/>
    <property type="match status" value="1"/>
</dbReference>
<evidence type="ECO:0000313" key="1">
    <source>
        <dbReference type="EMBL" id="GBC10658.1"/>
    </source>
</evidence>
<organism evidence="1 3">
    <name type="scientific">Rhizophagus clarus</name>
    <dbReference type="NCBI Taxonomy" id="94130"/>
    <lineage>
        <taxon>Eukaryota</taxon>
        <taxon>Fungi</taxon>
        <taxon>Fungi incertae sedis</taxon>
        <taxon>Mucoromycota</taxon>
        <taxon>Glomeromycotina</taxon>
        <taxon>Glomeromycetes</taxon>
        <taxon>Glomerales</taxon>
        <taxon>Glomeraceae</taxon>
        <taxon>Rhizophagus</taxon>
    </lineage>
</organism>
<comment type="caution">
    <text evidence="1">The sequence shown here is derived from an EMBL/GenBank/DDBJ whole genome shotgun (WGS) entry which is preliminary data.</text>
</comment>
<dbReference type="Proteomes" id="UP000615446">
    <property type="component" value="Unassembled WGS sequence"/>
</dbReference>
<dbReference type="EMBL" id="BLAL01000019">
    <property type="protein sequence ID" value="GES76277.1"/>
    <property type="molecule type" value="Genomic_DNA"/>
</dbReference>
<dbReference type="STRING" id="94130.A0A2Z6S5M2"/>
<gene>
    <name evidence="2" type="ORF">RCL2_000368400</name>
    <name evidence="1" type="ORF">RclHR1_09800002</name>
</gene>
<proteinExistence type="predicted"/>
<keyword evidence="3" id="KW-1185">Reference proteome</keyword>
<accession>A0A2Z6S5M2</accession>